<dbReference type="AlphaFoldDB" id="A0A848CJ09"/>
<accession>A0A848CJ09</accession>
<evidence type="ECO:0000313" key="2">
    <source>
        <dbReference type="EMBL" id="NME52347.1"/>
    </source>
</evidence>
<gene>
    <name evidence="2" type="ORF">HF854_07355</name>
</gene>
<name>A0A848CJ09_9BACT</name>
<dbReference type="GO" id="GO:0016787">
    <property type="term" value="F:hydrolase activity"/>
    <property type="evidence" value="ECO:0007669"/>
    <property type="project" value="UniProtKB-KW"/>
</dbReference>
<dbReference type="Gene3D" id="3.40.50.1820">
    <property type="entry name" value="alpha/beta hydrolase"/>
    <property type="match status" value="1"/>
</dbReference>
<proteinExistence type="predicted"/>
<dbReference type="InterPro" id="IPR000073">
    <property type="entry name" value="AB_hydrolase_1"/>
</dbReference>
<organism evidence="2 3">
    <name type="scientific">Desulfovibrio piger</name>
    <dbReference type="NCBI Taxonomy" id="901"/>
    <lineage>
        <taxon>Bacteria</taxon>
        <taxon>Pseudomonadati</taxon>
        <taxon>Thermodesulfobacteriota</taxon>
        <taxon>Desulfovibrionia</taxon>
        <taxon>Desulfovibrionales</taxon>
        <taxon>Desulfovibrionaceae</taxon>
        <taxon>Desulfovibrio</taxon>
    </lineage>
</organism>
<feature type="domain" description="AB hydrolase-1" evidence="1">
    <location>
        <begin position="36"/>
        <end position="266"/>
    </location>
</feature>
<dbReference type="SUPFAM" id="SSF53474">
    <property type="entry name" value="alpha/beta-Hydrolases"/>
    <property type="match status" value="1"/>
</dbReference>
<evidence type="ECO:0000313" key="3">
    <source>
        <dbReference type="Proteomes" id="UP000522333"/>
    </source>
</evidence>
<comment type="caution">
    <text evidence="2">The sequence shown here is derived from an EMBL/GenBank/DDBJ whole genome shotgun (WGS) entry which is preliminary data.</text>
</comment>
<reference evidence="2 3" key="1">
    <citation type="submission" date="2020-04" db="EMBL/GenBank/DDBJ databases">
        <authorList>
            <person name="Hitch T.C.A."/>
            <person name="Wylensek D."/>
            <person name="Clavel T."/>
        </authorList>
    </citation>
    <scope>NUCLEOTIDE SEQUENCE [LARGE SCALE GENOMIC DNA]</scope>
    <source>
        <strain evidence="2 3">PG-251-APC-1</strain>
    </source>
</reference>
<dbReference type="Pfam" id="PF12697">
    <property type="entry name" value="Abhydrolase_6"/>
    <property type="match status" value="1"/>
</dbReference>
<protein>
    <submittedName>
        <fullName evidence="2">Alpha/beta hydrolase</fullName>
    </submittedName>
</protein>
<keyword evidence="2" id="KW-0378">Hydrolase</keyword>
<evidence type="ECO:0000259" key="1">
    <source>
        <dbReference type="Pfam" id="PF12697"/>
    </source>
</evidence>
<dbReference type="Proteomes" id="UP000522333">
    <property type="component" value="Unassembled WGS sequence"/>
</dbReference>
<dbReference type="InterPro" id="IPR029058">
    <property type="entry name" value="AB_hydrolase_fold"/>
</dbReference>
<sequence length="289" mass="32059">MSSLPRLQYHTLRHGNRQISIELWPRPGASCLVFYPGTMFCPVQYRTFLHCLWKNGLAVAALHLTGHGSNPHRRLFSFDDLLQDGLDAERWLHGHGMGPLLLAGHSQGGILAMAHASRSQRMRACFAFSGIFPQSRRVIELTRFAPWAAQRDRLLAGLKILSTCLPRLPLPVFSYLSVKKILAGCLRLPLDRRQARTSYPLAYLYSLFSTSVASTVHCPFYLFNALDDALFTRPLIEETFAAVTAPEKHCIWLPRGGHLAILSPVVAARTAAHVAALASGHGLPLSLHL</sequence>
<dbReference type="EMBL" id="JABAFY010000024">
    <property type="protein sequence ID" value="NME52347.1"/>
    <property type="molecule type" value="Genomic_DNA"/>
</dbReference>